<reference evidence="3 4" key="1">
    <citation type="submission" date="2017-08" db="EMBL/GenBank/DDBJ databases">
        <title>Acidophilic green algal genome provides insights into adaptation to an acidic environment.</title>
        <authorList>
            <person name="Hirooka S."/>
            <person name="Hirose Y."/>
            <person name="Kanesaki Y."/>
            <person name="Higuchi S."/>
            <person name="Fujiwara T."/>
            <person name="Onuma R."/>
            <person name="Era A."/>
            <person name="Ohbayashi R."/>
            <person name="Uzuka A."/>
            <person name="Nozaki H."/>
            <person name="Yoshikawa H."/>
            <person name="Miyagishima S.Y."/>
        </authorList>
    </citation>
    <scope>NUCLEOTIDE SEQUENCE [LARGE SCALE GENOMIC DNA]</scope>
    <source>
        <strain evidence="3 4">NIES-2499</strain>
    </source>
</reference>
<keyword evidence="2" id="KW-1133">Transmembrane helix</keyword>
<dbReference type="EMBL" id="BEGY01000061">
    <property type="protein sequence ID" value="GAX81126.1"/>
    <property type="molecule type" value="Genomic_DNA"/>
</dbReference>
<evidence type="ECO:0000313" key="3">
    <source>
        <dbReference type="EMBL" id="GAX81126.1"/>
    </source>
</evidence>
<keyword evidence="4" id="KW-1185">Reference proteome</keyword>
<gene>
    <name evidence="3" type="ORF">CEUSTIGMA_g8560.t1</name>
</gene>
<protein>
    <submittedName>
        <fullName evidence="3">Uncharacterized protein</fullName>
    </submittedName>
</protein>
<evidence type="ECO:0000313" key="4">
    <source>
        <dbReference type="Proteomes" id="UP000232323"/>
    </source>
</evidence>
<feature type="transmembrane region" description="Helical" evidence="2">
    <location>
        <begin position="33"/>
        <end position="60"/>
    </location>
</feature>
<sequence>MGLLYDIQTVWFHATDTIQDNIPSKSLQFVAKVAFQAASVWAVCSVICIASFLLSGILAASMVCCFLSGIFLVGVCATAGCVAWCSAWLLLWGWMTAKLLQSMKDAATVVLNRRILSSVKIPSKGSSKTPKSAPFTAATVNNVNASSPIPLTGMESKSPISPIQMNDPPSGGDSLELGVKTPVVPYTLVQSPCKAGTEAQEVQSDSGSKADQLIQRAHDLMKLRSQLDVEINSINLQSGLHSEPCVLKQGLRGFELQTPRSPLPAQSHSVWPHDNVLSMPPPTHYNEKGMNVQTYHNSSPARSSHHVFKGLGCTATHPLPLGEIGPHHGPSLSDDGSGQLGSKTMTDAACVQDSVISEREISLGL</sequence>
<proteinExistence type="predicted"/>
<evidence type="ECO:0000256" key="1">
    <source>
        <dbReference type="SAM" id="MobiDB-lite"/>
    </source>
</evidence>
<evidence type="ECO:0000256" key="2">
    <source>
        <dbReference type="SAM" id="Phobius"/>
    </source>
</evidence>
<name>A0A250XDJ1_9CHLO</name>
<comment type="caution">
    <text evidence="3">The sequence shown here is derived from an EMBL/GenBank/DDBJ whole genome shotgun (WGS) entry which is preliminary data.</text>
</comment>
<feature type="transmembrane region" description="Helical" evidence="2">
    <location>
        <begin position="66"/>
        <end position="94"/>
    </location>
</feature>
<feature type="region of interest" description="Disordered" evidence="1">
    <location>
        <begin position="319"/>
        <end position="340"/>
    </location>
</feature>
<dbReference type="AlphaFoldDB" id="A0A250XDJ1"/>
<dbReference type="Proteomes" id="UP000232323">
    <property type="component" value="Unassembled WGS sequence"/>
</dbReference>
<accession>A0A250XDJ1</accession>
<organism evidence="3 4">
    <name type="scientific">Chlamydomonas eustigma</name>
    <dbReference type="NCBI Taxonomy" id="1157962"/>
    <lineage>
        <taxon>Eukaryota</taxon>
        <taxon>Viridiplantae</taxon>
        <taxon>Chlorophyta</taxon>
        <taxon>core chlorophytes</taxon>
        <taxon>Chlorophyceae</taxon>
        <taxon>CS clade</taxon>
        <taxon>Chlamydomonadales</taxon>
        <taxon>Chlamydomonadaceae</taxon>
        <taxon>Chlamydomonas</taxon>
    </lineage>
</organism>
<feature type="compositionally biased region" description="Low complexity" evidence="1">
    <location>
        <begin position="329"/>
        <end position="340"/>
    </location>
</feature>
<keyword evidence="2" id="KW-0472">Membrane</keyword>
<keyword evidence="2" id="KW-0812">Transmembrane</keyword>